<keyword evidence="12" id="KW-1185">Reference proteome</keyword>
<dbReference type="SUPFAM" id="SSF52540">
    <property type="entry name" value="P-loop containing nucleoside triphosphate hydrolases"/>
    <property type="match status" value="1"/>
</dbReference>
<gene>
    <name evidence="11" type="ORF">GEAM_4373</name>
</gene>
<dbReference type="GO" id="GO:0034040">
    <property type="term" value="F:ATPase-coupled lipid transmembrane transporter activity"/>
    <property type="evidence" value="ECO:0007669"/>
    <property type="project" value="TreeGrafter"/>
</dbReference>
<keyword evidence="5 7" id="KW-1133">Transmembrane helix</keyword>
<dbReference type="CDD" id="cd18567">
    <property type="entry name" value="ABC_6TM_CvaB_RaxB_like"/>
    <property type="match status" value="1"/>
</dbReference>
<feature type="transmembrane region" description="Helical" evidence="7">
    <location>
        <begin position="302"/>
        <end position="329"/>
    </location>
</feature>
<dbReference type="PROSITE" id="PS00211">
    <property type="entry name" value="ABC_TRANSPORTER_1"/>
    <property type="match status" value="1"/>
</dbReference>
<dbReference type="InterPro" id="IPR036640">
    <property type="entry name" value="ABC1_TM_sf"/>
</dbReference>
<evidence type="ECO:0000259" key="9">
    <source>
        <dbReference type="PROSITE" id="PS50929"/>
    </source>
</evidence>
<dbReference type="PROSITE" id="PS50990">
    <property type="entry name" value="PEPTIDASE_C39"/>
    <property type="match status" value="1"/>
</dbReference>
<reference evidence="11 12" key="1">
    <citation type="submission" date="2014-05" db="EMBL/GenBank/DDBJ databases">
        <title>ATOL: Assembling a taxonomically balanced genome-scale reconstruction of the evolutionary history of the Enterobacteriaceae.</title>
        <authorList>
            <person name="Plunkett G.III."/>
            <person name="Neeno-Eckwall E.C."/>
            <person name="Glasner J.D."/>
            <person name="Perna N.T."/>
        </authorList>
    </citation>
    <scope>NUCLEOTIDE SEQUENCE [LARGE SCALE GENOMIC DNA]</scope>
    <source>
        <strain evidence="11 12">ATCC 33852</strain>
    </source>
</reference>
<dbReference type="PROSITE" id="PS50929">
    <property type="entry name" value="ABC_TM1F"/>
    <property type="match status" value="1"/>
</dbReference>
<dbReference type="InterPro" id="IPR003593">
    <property type="entry name" value="AAA+_ATPase"/>
</dbReference>
<comment type="caution">
    <text evidence="11">The sequence shown here is derived from an EMBL/GenBank/DDBJ whole genome shotgun (WGS) entry which is preliminary data.</text>
</comment>
<feature type="transmembrane region" description="Helical" evidence="7">
    <location>
        <begin position="212"/>
        <end position="230"/>
    </location>
</feature>
<evidence type="ECO:0000256" key="5">
    <source>
        <dbReference type="ARBA" id="ARBA00022989"/>
    </source>
</evidence>
<evidence type="ECO:0000259" key="8">
    <source>
        <dbReference type="PROSITE" id="PS50893"/>
    </source>
</evidence>
<dbReference type="AlphaFoldDB" id="A0A085G0K2"/>
<evidence type="ECO:0000256" key="4">
    <source>
        <dbReference type="ARBA" id="ARBA00022840"/>
    </source>
</evidence>
<comment type="subcellular location">
    <subcellularLocation>
        <location evidence="1">Cell membrane</location>
        <topology evidence="1">Multi-pass membrane protein</topology>
    </subcellularLocation>
</comment>
<dbReference type="PROSITE" id="PS50893">
    <property type="entry name" value="ABC_TRANSPORTER_2"/>
    <property type="match status" value="1"/>
</dbReference>
<dbReference type="Pfam" id="PF03412">
    <property type="entry name" value="Peptidase_C39"/>
    <property type="match status" value="1"/>
</dbReference>
<feature type="domain" description="Peptidase C39" evidence="10">
    <location>
        <begin position="26"/>
        <end position="145"/>
    </location>
</feature>
<dbReference type="GO" id="GO:0016887">
    <property type="term" value="F:ATP hydrolysis activity"/>
    <property type="evidence" value="ECO:0007669"/>
    <property type="project" value="InterPro"/>
</dbReference>
<dbReference type="EC" id="3.4.-.-" evidence="11"/>
<dbReference type="PANTHER" id="PTHR24221">
    <property type="entry name" value="ATP-BINDING CASSETTE SUB-FAMILY B"/>
    <property type="match status" value="1"/>
</dbReference>
<dbReference type="InterPro" id="IPR011527">
    <property type="entry name" value="ABC1_TM_dom"/>
</dbReference>
<keyword evidence="2 7" id="KW-0812">Transmembrane</keyword>
<evidence type="ECO:0000256" key="3">
    <source>
        <dbReference type="ARBA" id="ARBA00022741"/>
    </source>
</evidence>
<dbReference type="InterPro" id="IPR017871">
    <property type="entry name" value="ABC_transporter-like_CS"/>
</dbReference>
<dbReference type="Gene3D" id="3.40.50.300">
    <property type="entry name" value="P-loop containing nucleotide triphosphate hydrolases"/>
    <property type="match status" value="1"/>
</dbReference>
<dbReference type="Gene3D" id="1.20.1560.10">
    <property type="entry name" value="ABC transporter type 1, transmembrane domain"/>
    <property type="match status" value="1"/>
</dbReference>
<dbReference type="EC" id="3.6.1.15" evidence="11"/>
<name>A0A085G0K2_EWIA3</name>
<dbReference type="Proteomes" id="UP000028640">
    <property type="component" value="Unassembled WGS sequence"/>
</dbReference>
<keyword evidence="4" id="KW-0067">ATP-binding</keyword>
<dbReference type="EMBL" id="JMPJ01000076">
    <property type="protein sequence ID" value="KFC77247.1"/>
    <property type="molecule type" value="Genomic_DNA"/>
</dbReference>
<feature type="domain" description="ABC transporter" evidence="8">
    <location>
        <begin position="492"/>
        <end position="703"/>
    </location>
</feature>
<organism evidence="11 12">
    <name type="scientific">Ewingella americana (strain ATCC 33852 / DSM 4580 / CCUG 14506 / JCM 5911 / LMG 7869 / NCTC 12157 / CDC 1468-78)</name>
    <dbReference type="NCBI Taxonomy" id="910964"/>
    <lineage>
        <taxon>Bacteria</taxon>
        <taxon>Pseudomonadati</taxon>
        <taxon>Pseudomonadota</taxon>
        <taxon>Gammaproteobacteria</taxon>
        <taxon>Enterobacterales</taxon>
        <taxon>Yersiniaceae</taxon>
        <taxon>Ewingella</taxon>
    </lineage>
</organism>
<evidence type="ECO:0000256" key="2">
    <source>
        <dbReference type="ARBA" id="ARBA00022692"/>
    </source>
</evidence>
<keyword evidence="6 7" id="KW-0472">Membrane</keyword>
<dbReference type="GeneID" id="78382236"/>
<dbReference type="InterPro" id="IPR005074">
    <property type="entry name" value="Peptidase_C39"/>
</dbReference>
<dbReference type="GO" id="GO:0006508">
    <property type="term" value="P:proteolysis"/>
    <property type="evidence" value="ECO:0007669"/>
    <property type="project" value="InterPro"/>
</dbReference>
<dbReference type="RefSeq" id="WP_034796108.1">
    <property type="nucleotide sequence ID" value="NZ_JMPJ01000076.1"/>
</dbReference>
<evidence type="ECO:0000313" key="11">
    <source>
        <dbReference type="EMBL" id="KFC77247.1"/>
    </source>
</evidence>
<dbReference type="SUPFAM" id="SSF90123">
    <property type="entry name" value="ABC transporter transmembrane region"/>
    <property type="match status" value="1"/>
</dbReference>
<evidence type="ECO:0000259" key="10">
    <source>
        <dbReference type="PROSITE" id="PS50990"/>
    </source>
</evidence>
<evidence type="ECO:0000313" key="12">
    <source>
        <dbReference type="Proteomes" id="UP000028640"/>
    </source>
</evidence>
<dbReference type="PANTHER" id="PTHR24221:SF606">
    <property type="entry name" value="COLICIN V SECRETION-PROCESSING ATP-BINDING PROTEIN"/>
    <property type="match status" value="1"/>
</dbReference>
<dbReference type="InterPro" id="IPR027417">
    <property type="entry name" value="P-loop_NTPase"/>
</dbReference>
<dbReference type="STRING" id="910964.GEAM_4373"/>
<feature type="transmembrane region" description="Helical" evidence="7">
    <location>
        <begin position="165"/>
        <end position="192"/>
    </location>
</feature>
<protein>
    <submittedName>
        <fullName evidence="11">Putative secretion ATPase</fullName>
        <ecNumber evidence="11">3.4.-.-</ecNumber>
        <ecNumber evidence="11">3.6.1.15</ecNumber>
        <ecNumber evidence="11">3.6.1.3</ecNumber>
    </submittedName>
</protein>
<dbReference type="OrthoDB" id="6828292at2"/>
<keyword evidence="11" id="KW-0378">Hydrolase</keyword>
<dbReference type="GO" id="GO:0008234">
    <property type="term" value="F:cysteine-type peptidase activity"/>
    <property type="evidence" value="ECO:0007669"/>
    <property type="project" value="InterPro"/>
</dbReference>
<proteinExistence type="predicted"/>
<dbReference type="Gene3D" id="3.90.70.10">
    <property type="entry name" value="Cysteine proteinases"/>
    <property type="match status" value="1"/>
</dbReference>
<dbReference type="InterPro" id="IPR003439">
    <property type="entry name" value="ABC_transporter-like_ATP-bd"/>
</dbReference>
<dbReference type="Pfam" id="PF00005">
    <property type="entry name" value="ABC_tran"/>
    <property type="match status" value="1"/>
</dbReference>
<accession>A0A085G0K2</accession>
<dbReference type="CDD" id="cd02419">
    <property type="entry name" value="Peptidase_C39C"/>
    <property type="match status" value="1"/>
</dbReference>
<dbReference type="EC" id="3.6.1.3" evidence="11"/>
<keyword evidence="3" id="KW-0547">Nucleotide-binding</keyword>
<dbReference type="eggNOG" id="COG2274">
    <property type="taxonomic scope" value="Bacteria"/>
</dbReference>
<dbReference type="SMART" id="SM00382">
    <property type="entry name" value="AAA"/>
    <property type="match status" value="1"/>
</dbReference>
<evidence type="ECO:0000256" key="1">
    <source>
        <dbReference type="ARBA" id="ARBA00004651"/>
    </source>
</evidence>
<evidence type="ECO:0000256" key="6">
    <source>
        <dbReference type="ARBA" id="ARBA00023136"/>
    </source>
</evidence>
<feature type="domain" description="ABC transmembrane type-1" evidence="9">
    <location>
        <begin position="179"/>
        <end position="458"/>
    </location>
</feature>
<dbReference type="GO" id="GO:0140359">
    <property type="term" value="F:ABC-type transporter activity"/>
    <property type="evidence" value="ECO:0007669"/>
    <property type="project" value="InterPro"/>
</dbReference>
<dbReference type="GO" id="GO:0005886">
    <property type="term" value="C:plasma membrane"/>
    <property type="evidence" value="ECO:0007669"/>
    <property type="project" value="UniProtKB-SubCell"/>
</dbReference>
<dbReference type="Pfam" id="PF00664">
    <property type="entry name" value="ABC_membrane"/>
    <property type="match status" value="1"/>
</dbReference>
<sequence length="703" mass="78357">MDKRFFNDLSAKLNLSWRRKVPQILQTEAAECGLASLAMVCHYYGARIDLFNLRQQFGLSSRGATMSMLIDAASSLKMKSRALSLDLEELNALKTPCILHWDMNHFVVLIAVRRGRVVIHDPAFGRRVLGIQEVSKHFTGMALELWPDSEFTPVTKRSKLSFRLLLSNIGGLKGALIKIFALSVVIESINLLMPVGTQLIMDHVILASDHNLLSLICIGLLFFILFRTAISMLRSWTSIVMDAVIDIQWVAGVFDHLIKLPLSYFEKRKLGDIHSRFGSLEIIRTTFTTSIVNSIIDTIMTVGVFIMMLFYGGWLVWVVLGFTTLYIILRLSTYSYYRQLSEEQLVKGAKTDSHFMETLYSISTIKSLDLAGSRSQFWMNLNADTVNADIKLTKMNMLFGGISSLIATLDQVVILWLGASLVIENQMTLGMFVAFNAYRGQFSERASSLIDMLLALRMLSLHNERVSDIVLSDKEKQMPNQNLFHAGKALSFDVHQLSYQYDDISKPLIRDMSFHIHSGESVAIIGPSGIGKTTLMKLMCGLLVPTSGTLRVDGVDIHAIGINNYRKCIACVLQDDKLLAGSIAENIAGFTSSADKQWIEECAQHANIHEEIIAMPMGYETLIGELGGSLSGGQKQRLLIARALYRRPSILFMDEATSHLDLDNEACINAAISALHITRIIIAHRPSTIASAGRVIRLEPPAF</sequence>
<feature type="transmembrane region" description="Helical" evidence="7">
    <location>
        <begin position="397"/>
        <end position="419"/>
    </location>
</feature>
<dbReference type="InterPro" id="IPR039421">
    <property type="entry name" value="Type_1_exporter"/>
</dbReference>
<evidence type="ECO:0000256" key="7">
    <source>
        <dbReference type="SAM" id="Phobius"/>
    </source>
</evidence>
<dbReference type="GO" id="GO:0005524">
    <property type="term" value="F:ATP binding"/>
    <property type="evidence" value="ECO:0007669"/>
    <property type="project" value="UniProtKB-KW"/>
</dbReference>
<dbReference type="InterPro" id="IPR033838">
    <property type="entry name" value="CvaB_peptidase"/>
</dbReference>